<comment type="subcellular location">
    <subcellularLocation>
        <location evidence="1">Membrane</location>
        <topology evidence="1">Multi-pass membrane protein</topology>
    </subcellularLocation>
</comment>
<sequence>MWRVGLDFPTIEIRYENLNIEALAHVGSRGLPTFINATINSLESMVKALHILPNKKMPLNILHDVSGAIKPKRSRGKRELFLMKRGGEEIYVGPLGHQSKDLISYFEVTIELPYVLVQSVLYGVIVYSMMNFQWTAAKFFWYLFYMYFTLLYFTFYGMLCVGLTPSYNIAAIVSSAFYGIWNVFSGFIIARPSMPVWWSWYYWACPVSWTLYGLVTSQFGDLDDLLQGSNETVRGFLKSYFEFHHDFLGVVAVVVVGFAVLFAFLFGVSIKVLNFQRR</sequence>
<keyword evidence="3 6" id="KW-0812">Transmembrane</keyword>
<proteinExistence type="predicted"/>
<feature type="transmembrane region" description="Helical" evidence="6">
    <location>
        <begin position="196"/>
        <end position="215"/>
    </location>
</feature>
<feature type="transmembrane region" description="Helical" evidence="6">
    <location>
        <begin position="112"/>
        <end position="132"/>
    </location>
</feature>
<evidence type="ECO:0000256" key="1">
    <source>
        <dbReference type="ARBA" id="ARBA00004141"/>
    </source>
</evidence>
<name>A0A833QXY6_9POAL</name>
<accession>A0A833QXY6</accession>
<feature type="transmembrane region" description="Helical" evidence="6">
    <location>
        <begin position="247"/>
        <end position="268"/>
    </location>
</feature>
<dbReference type="EMBL" id="SWLB01000016">
    <property type="protein sequence ID" value="KAF3328187.1"/>
    <property type="molecule type" value="Genomic_DNA"/>
</dbReference>
<dbReference type="PANTHER" id="PTHR19241">
    <property type="entry name" value="ATP-BINDING CASSETTE TRANSPORTER"/>
    <property type="match status" value="1"/>
</dbReference>
<dbReference type="Proteomes" id="UP000623129">
    <property type="component" value="Unassembled WGS sequence"/>
</dbReference>
<dbReference type="OrthoDB" id="70398at2759"/>
<dbReference type="AlphaFoldDB" id="A0A833QXY6"/>
<organism evidence="8 9">
    <name type="scientific">Carex littledalei</name>
    <dbReference type="NCBI Taxonomy" id="544730"/>
    <lineage>
        <taxon>Eukaryota</taxon>
        <taxon>Viridiplantae</taxon>
        <taxon>Streptophyta</taxon>
        <taxon>Embryophyta</taxon>
        <taxon>Tracheophyta</taxon>
        <taxon>Spermatophyta</taxon>
        <taxon>Magnoliopsida</taxon>
        <taxon>Liliopsida</taxon>
        <taxon>Poales</taxon>
        <taxon>Cyperaceae</taxon>
        <taxon>Cyperoideae</taxon>
        <taxon>Cariceae</taxon>
        <taxon>Carex</taxon>
        <taxon>Carex subgen. Euthyceras</taxon>
    </lineage>
</organism>
<feature type="domain" description="ABC-2 type transporter transmembrane" evidence="7">
    <location>
        <begin position="107"/>
        <end position="219"/>
    </location>
</feature>
<comment type="caution">
    <text evidence="8">The sequence shown here is derived from an EMBL/GenBank/DDBJ whole genome shotgun (WGS) entry which is preliminary data.</text>
</comment>
<evidence type="ECO:0000313" key="8">
    <source>
        <dbReference type="EMBL" id="KAF3328187.1"/>
    </source>
</evidence>
<keyword evidence="5 6" id="KW-0472">Membrane</keyword>
<dbReference type="GO" id="GO:0140359">
    <property type="term" value="F:ABC-type transporter activity"/>
    <property type="evidence" value="ECO:0007669"/>
    <property type="project" value="InterPro"/>
</dbReference>
<feature type="transmembrane region" description="Helical" evidence="6">
    <location>
        <begin position="165"/>
        <end position="184"/>
    </location>
</feature>
<keyword evidence="9" id="KW-1185">Reference proteome</keyword>
<reference evidence="8" key="1">
    <citation type="submission" date="2020-01" db="EMBL/GenBank/DDBJ databases">
        <title>Genome sequence of Kobresia littledalei, the first chromosome-level genome in the family Cyperaceae.</title>
        <authorList>
            <person name="Qu G."/>
        </authorList>
    </citation>
    <scope>NUCLEOTIDE SEQUENCE</scope>
    <source>
        <strain evidence="8">C.B.Clarke</strain>
        <tissue evidence="8">Leaf</tissue>
    </source>
</reference>
<keyword evidence="2" id="KW-0813">Transport</keyword>
<dbReference type="InterPro" id="IPR013525">
    <property type="entry name" value="ABC2_TM"/>
</dbReference>
<gene>
    <name evidence="8" type="ORF">FCM35_KLT06793</name>
</gene>
<dbReference type="GO" id="GO:0005886">
    <property type="term" value="C:plasma membrane"/>
    <property type="evidence" value="ECO:0007669"/>
    <property type="project" value="UniProtKB-ARBA"/>
</dbReference>
<evidence type="ECO:0000259" key="7">
    <source>
        <dbReference type="Pfam" id="PF01061"/>
    </source>
</evidence>
<evidence type="ECO:0000313" key="9">
    <source>
        <dbReference type="Proteomes" id="UP000623129"/>
    </source>
</evidence>
<evidence type="ECO:0000256" key="5">
    <source>
        <dbReference type="ARBA" id="ARBA00023136"/>
    </source>
</evidence>
<keyword evidence="4 6" id="KW-1133">Transmembrane helix</keyword>
<evidence type="ECO:0000256" key="4">
    <source>
        <dbReference type="ARBA" id="ARBA00022989"/>
    </source>
</evidence>
<evidence type="ECO:0000256" key="2">
    <source>
        <dbReference type="ARBA" id="ARBA00022448"/>
    </source>
</evidence>
<dbReference type="Pfam" id="PF01061">
    <property type="entry name" value="ABC2_membrane"/>
    <property type="match status" value="1"/>
</dbReference>
<evidence type="ECO:0000256" key="3">
    <source>
        <dbReference type="ARBA" id="ARBA00022692"/>
    </source>
</evidence>
<protein>
    <submittedName>
        <fullName evidence="8">Pleiotropic drug resistance protein 4</fullName>
    </submittedName>
</protein>
<feature type="transmembrane region" description="Helical" evidence="6">
    <location>
        <begin position="139"/>
        <end position="159"/>
    </location>
</feature>
<evidence type="ECO:0000256" key="6">
    <source>
        <dbReference type="SAM" id="Phobius"/>
    </source>
</evidence>